<name>A0ABT0RZZ9_9SPHN</name>
<evidence type="ECO:0000256" key="3">
    <source>
        <dbReference type="ARBA" id="ARBA00022723"/>
    </source>
</evidence>
<evidence type="ECO:0000256" key="2">
    <source>
        <dbReference type="ARBA" id="ARBA00022670"/>
    </source>
</evidence>
<dbReference type="Proteomes" id="UP001165342">
    <property type="component" value="Unassembled WGS sequence"/>
</dbReference>
<dbReference type="SUPFAM" id="SSF55486">
    <property type="entry name" value="Metalloproteases ('zincins'), catalytic domain"/>
    <property type="match status" value="1"/>
</dbReference>
<protein>
    <submittedName>
        <fullName evidence="8">Leishmanolysin</fullName>
    </submittedName>
</protein>
<keyword evidence="3" id="KW-0479">Metal-binding</keyword>
<evidence type="ECO:0000256" key="5">
    <source>
        <dbReference type="ARBA" id="ARBA00022833"/>
    </source>
</evidence>
<accession>A0ABT0RZZ9</accession>
<comment type="caution">
    <text evidence="8">The sequence shown here is derived from an EMBL/GenBank/DDBJ whole genome shotgun (WGS) entry which is preliminary data.</text>
</comment>
<dbReference type="InterPro" id="IPR001577">
    <property type="entry name" value="Peptidase_M8"/>
</dbReference>
<reference evidence="8" key="1">
    <citation type="submission" date="2022-05" db="EMBL/GenBank/DDBJ databases">
        <authorList>
            <person name="Jo J.-H."/>
            <person name="Im W.-T."/>
        </authorList>
    </citation>
    <scope>NUCLEOTIDE SEQUENCE</scope>
    <source>
        <strain evidence="8">SE220</strain>
    </source>
</reference>
<evidence type="ECO:0000256" key="4">
    <source>
        <dbReference type="ARBA" id="ARBA00022801"/>
    </source>
</evidence>
<evidence type="ECO:0000256" key="6">
    <source>
        <dbReference type="ARBA" id="ARBA00023049"/>
    </source>
</evidence>
<dbReference type="RefSeq" id="WP_249830367.1">
    <property type="nucleotide sequence ID" value="NZ_JAMGBE010000001.1"/>
</dbReference>
<dbReference type="Pfam" id="PF01457">
    <property type="entry name" value="Peptidase_M8"/>
    <property type="match status" value="1"/>
</dbReference>
<dbReference type="EMBL" id="JAMGBE010000001">
    <property type="protein sequence ID" value="MCL6728870.1"/>
    <property type="molecule type" value="Genomic_DNA"/>
</dbReference>
<organism evidence="8 9">
    <name type="scientific">Sphingomonas hankyongi</name>
    <dbReference type="NCBI Taxonomy" id="2908209"/>
    <lineage>
        <taxon>Bacteria</taxon>
        <taxon>Pseudomonadati</taxon>
        <taxon>Pseudomonadota</taxon>
        <taxon>Alphaproteobacteria</taxon>
        <taxon>Sphingomonadales</taxon>
        <taxon>Sphingomonadaceae</taxon>
        <taxon>Sphingomonas</taxon>
    </lineage>
</organism>
<keyword evidence="2" id="KW-0645">Protease</keyword>
<keyword evidence="4" id="KW-0378">Hydrolase</keyword>
<evidence type="ECO:0000313" key="9">
    <source>
        <dbReference type="Proteomes" id="UP001165342"/>
    </source>
</evidence>
<evidence type="ECO:0000313" key="8">
    <source>
        <dbReference type="EMBL" id="MCL6728870.1"/>
    </source>
</evidence>
<keyword evidence="6" id="KW-0482">Metalloprotease</keyword>
<keyword evidence="5" id="KW-0862">Zinc</keyword>
<gene>
    <name evidence="8" type="ORF">LZ538_02235</name>
</gene>
<proteinExistence type="predicted"/>
<evidence type="ECO:0000256" key="7">
    <source>
        <dbReference type="SAM" id="MobiDB-lite"/>
    </source>
</evidence>
<sequence length="295" mass="30750">MREDRLNDAALGGGHGRGMDMRPDIPFSTDKIVGIDLTHVIHSDFAAARGGPGGGGGGGGGGGTSFPSYISGAADGKAGFDIQIDFIGTSWTQPLHDVFVSAADRLTSLITADIPDVSVRSRGKITTVDDITITAELGQIDGLYGVLGQAGPTSVRTTGSLPATAQMKFDIVDVNDMGITVFSEVVLHEMAHSLGFGSIWGRLGLVTNGEFTGTSANNEYHAMGGSGLIPVEQDGGSGTAGSHWDEETFGNELMTGYINDGQNYFTAMSAASFRDLGYVITPNYSTWADTGYHLV</sequence>
<dbReference type="Gene3D" id="3.90.132.10">
    <property type="entry name" value="Leishmanolysin , domain 2"/>
    <property type="match status" value="1"/>
</dbReference>
<comment type="cofactor">
    <cofactor evidence="1">
        <name>Zn(2+)</name>
        <dbReference type="ChEBI" id="CHEBI:29105"/>
    </cofactor>
</comment>
<feature type="region of interest" description="Disordered" evidence="7">
    <location>
        <begin position="1"/>
        <end position="23"/>
    </location>
</feature>
<keyword evidence="9" id="KW-1185">Reference proteome</keyword>
<evidence type="ECO:0000256" key="1">
    <source>
        <dbReference type="ARBA" id="ARBA00001947"/>
    </source>
</evidence>